<keyword evidence="1" id="KW-0812">Transmembrane</keyword>
<comment type="caution">
    <text evidence="2">The sequence shown here is derived from an EMBL/GenBank/DDBJ whole genome shotgun (WGS) entry which is preliminary data.</text>
</comment>
<dbReference type="EMBL" id="CACTIH010003665">
    <property type="protein sequence ID" value="CAA2981174.1"/>
    <property type="molecule type" value="Genomic_DNA"/>
</dbReference>
<keyword evidence="2" id="KW-0808">Transferase</keyword>
<keyword evidence="1" id="KW-0472">Membrane</keyword>
<reference evidence="2 3" key="1">
    <citation type="submission" date="2019-12" db="EMBL/GenBank/DDBJ databases">
        <authorList>
            <person name="Alioto T."/>
            <person name="Alioto T."/>
            <person name="Gomez Garrido J."/>
        </authorList>
    </citation>
    <scope>NUCLEOTIDE SEQUENCE [LARGE SCALE GENOMIC DNA]</scope>
</reference>
<gene>
    <name evidence="2" type="ORF">OLEA9_A036106</name>
</gene>
<dbReference type="Gramene" id="OE9A036106T1">
    <property type="protein sequence ID" value="OE9A036106C1"/>
    <property type="gene ID" value="OE9A036106"/>
</dbReference>
<dbReference type="OrthoDB" id="544346at2759"/>
<dbReference type="AlphaFoldDB" id="A0A8S0RP45"/>
<organism evidence="2 3">
    <name type="scientific">Olea europaea subsp. europaea</name>
    <dbReference type="NCBI Taxonomy" id="158383"/>
    <lineage>
        <taxon>Eukaryota</taxon>
        <taxon>Viridiplantae</taxon>
        <taxon>Streptophyta</taxon>
        <taxon>Embryophyta</taxon>
        <taxon>Tracheophyta</taxon>
        <taxon>Spermatophyta</taxon>
        <taxon>Magnoliopsida</taxon>
        <taxon>eudicotyledons</taxon>
        <taxon>Gunneridae</taxon>
        <taxon>Pentapetalae</taxon>
        <taxon>asterids</taxon>
        <taxon>lamiids</taxon>
        <taxon>Lamiales</taxon>
        <taxon>Oleaceae</taxon>
        <taxon>Oleeae</taxon>
        <taxon>Olea</taxon>
    </lineage>
</organism>
<accession>A0A8S0RP45</accession>
<feature type="transmembrane region" description="Helical" evidence="1">
    <location>
        <begin position="45"/>
        <end position="67"/>
    </location>
</feature>
<keyword evidence="3" id="KW-1185">Reference proteome</keyword>
<protein>
    <submittedName>
        <fullName evidence="2">LRR receptor-like serine threonine- kinase GSO1</fullName>
    </submittedName>
</protein>
<evidence type="ECO:0000313" key="2">
    <source>
        <dbReference type="EMBL" id="CAA2981174.1"/>
    </source>
</evidence>
<feature type="non-terminal residue" evidence="2">
    <location>
        <position position="80"/>
    </location>
</feature>
<evidence type="ECO:0000256" key="1">
    <source>
        <dbReference type="SAM" id="Phobius"/>
    </source>
</evidence>
<sequence length="80" mass="9463">MKAAIREILIFVIVHYPTIVIAPNQHVLLSTDDESEKHGFMDMDFFYISFIISYLSVVLRNATVLFINPHWRKAWLHFIE</sequence>
<feature type="transmembrane region" description="Helical" evidence="1">
    <location>
        <begin position="7"/>
        <end position="25"/>
    </location>
</feature>
<keyword evidence="2" id="KW-0418">Kinase</keyword>
<keyword evidence="2" id="KW-0675">Receptor</keyword>
<evidence type="ECO:0000313" key="3">
    <source>
        <dbReference type="Proteomes" id="UP000594638"/>
    </source>
</evidence>
<proteinExistence type="predicted"/>
<keyword evidence="1" id="KW-1133">Transmembrane helix</keyword>
<dbReference type="GO" id="GO:0016301">
    <property type="term" value="F:kinase activity"/>
    <property type="evidence" value="ECO:0007669"/>
    <property type="project" value="UniProtKB-KW"/>
</dbReference>
<dbReference type="Proteomes" id="UP000594638">
    <property type="component" value="Unassembled WGS sequence"/>
</dbReference>
<name>A0A8S0RP45_OLEEU</name>